<accession>A0A9I9DU41</accession>
<keyword evidence="2" id="KW-1133">Transmembrane helix</keyword>
<feature type="transmembrane region" description="Helical" evidence="2">
    <location>
        <begin position="50"/>
        <end position="70"/>
    </location>
</feature>
<proteinExistence type="predicted"/>
<dbReference type="PANTHER" id="PTHR47513:SF1">
    <property type="entry name" value="OS07G0283200 PROTEIN"/>
    <property type="match status" value="1"/>
</dbReference>
<feature type="transmembrane region" description="Helical" evidence="2">
    <location>
        <begin position="319"/>
        <end position="342"/>
    </location>
</feature>
<feature type="transmembrane region" description="Helical" evidence="2">
    <location>
        <begin position="112"/>
        <end position="130"/>
    </location>
</feature>
<feature type="region of interest" description="Disordered" evidence="1">
    <location>
        <begin position="219"/>
        <end position="240"/>
    </location>
</feature>
<feature type="transmembrane region" description="Helical" evidence="2">
    <location>
        <begin position="82"/>
        <end position="100"/>
    </location>
</feature>
<evidence type="ECO:0008006" key="4">
    <source>
        <dbReference type="Google" id="ProtNLM"/>
    </source>
</evidence>
<keyword evidence="2" id="KW-0472">Membrane</keyword>
<protein>
    <recommendedName>
        <fullName evidence="4">Zinc transporter 5</fullName>
    </recommendedName>
</protein>
<feature type="transmembrane region" description="Helical" evidence="2">
    <location>
        <begin position="142"/>
        <end position="159"/>
    </location>
</feature>
<organism evidence="3">
    <name type="scientific">Cucumis melo</name>
    <name type="common">Muskmelon</name>
    <dbReference type="NCBI Taxonomy" id="3656"/>
    <lineage>
        <taxon>Eukaryota</taxon>
        <taxon>Viridiplantae</taxon>
        <taxon>Streptophyta</taxon>
        <taxon>Embryophyta</taxon>
        <taxon>Tracheophyta</taxon>
        <taxon>Spermatophyta</taxon>
        <taxon>Magnoliopsida</taxon>
        <taxon>eudicotyledons</taxon>
        <taxon>Gunneridae</taxon>
        <taxon>Pentapetalae</taxon>
        <taxon>rosids</taxon>
        <taxon>fabids</taxon>
        <taxon>Cucurbitales</taxon>
        <taxon>Cucurbitaceae</taxon>
        <taxon>Benincaseae</taxon>
        <taxon>Cucumis</taxon>
    </lineage>
</organism>
<keyword evidence="2" id="KW-0812">Transmembrane</keyword>
<dbReference type="Gramene" id="MELO3C023807.2.1">
    <property type="protein sequence ID" value="MELO3C023807.2.1"/>
    <property type="gene ID" value="MELO3C023807.2"/>
</dbReference>
<evidence type="ECO:0000256" key="2">
    <source>
        <dbReference type="SAM" id="Phobius"/>
    </source>
</evidence>
<sequence length="548" mass="61339">MMSPRPMTEDRGSSPNFRHTPLQIIHMVGNFFRIWSIYSMYRYFSQTGASVVLFLFCCLAPAAIIFLTLQKPWKGKPLSNTQVVPSVINGAITALYFILWGKGLKACGPLRAVLAEYSGAVLGVLSAVLHGRRGFVWKKVVGGNWMYVLGHQFYLRIIGRIRKNMKPMRGRQVAKKIITMKPIPSRHVLKGKKARRMGTREGTHSPLVVGIKRGTGGTEKGTNVLKQKAGQPPPERGECSTGWRSHCNVGIFLLLSTRVGHGHTFSLLYPLEDSFDSEGLTEEALGLKEMVIPIFAGILSALRRVIARRVSLKNQLKRRLHAITMASATCFLFPIAMWDMIIGSTSDNGSELPFSTWAFLSTIIFGVILIFYVDSIAEERLHMIFSSPRHLMVAGGSIILLEIVYKMDFSLTAVEKILLGIKIHQMVCWTTRIRCPHFQLDLVEKYLCRLNLLNYHSSGWAITQDGVLAHCYNCCKAEKSSYTAAKCCTELHQANVRIDLTYHCFGDNMNEDSYGAKEEAKRHRMSGLDFIFNSVVENLPADLGEGSV</sequence>
<evidence type="ECO:0000313" key="3">
    <source>
        <dbReference type="EnsemblPlants" id="MELO3C023807.2.1"/>
    </source>
</evidence>
<dbReference type="PANTHER" id="PTHR47513">
    <property type="entry name" value="ZINC TRANSPORTER"/>
    <property type="match status" value="1"/>
</dbReference>
<dbReference type="AlphaFoldDB" id="A0A9I9DU41"/>
<reference evidence="3" key="1">
    <citation type="submission" date="2023-03" db="UniProtKB">
        <authorList>
            <consortium name="EnsemblPlants"/>
        </authorList>
    </citation>
    <scope>IDENTIFICATION</scope>
</reference>
<dbReference type="EnsemblPlants" id="MELO3C023807.2.1">
    <property type="protein sequence ID" value="MELO3C023807.2.1"/>
    <property type="gene ID" value="MELO3C023807.2"/>
</dbReference>
<evidence type="ECO:0000256" key="1">
    <source>
        <dbReference type="SAM" id="MobiDB-lite"/>
    </source>
</evidence>
<name>A0A9I9DU41_CUCME</name>
<feature type="transmembrane region" description="Helical" evidence="2">
    <location>
        <begin position="354"/>
        <end position="373"/>
    </location>
</feature>